<keyword evidence="1 7" id="KW-0645">Protease</keyword>
<dbReference type="InterPro" id="IPR024079">
    <property type="entry name" value="MetalloPept_cat_dom_sf"/>
</dbReference>
<name>A0A0F3H793_STRPA</name>
<keyword evidence="5" id="KW-1133">Transmembrane helix</keyword>
<accession>A0A0F3H793</accession>
<protein>
    <submittedName>
        <fullName evidence="7">Matrixin family metalloprotease</fullName>
    </submittedName>
</protein>
<evidence type="ECO:0000256" key="3">
    <source>
        <dbReference type="ARBA" id="ARBA00022801"/>
    </source>
</evidence>
<dbReference type="InterPro" id="IPR001818">
    <property type="entry name" value="Pept_M10_metallopeptidase"/>
</dbReference>
<evidence type="ECO:0000256" key="1">
    <source>
        <dbReference type="ARBA" id="ARBA00022670"/>
    </source>
</evidence>
<gene>
    <name evidence="7" type="ORF">GMC94_03255</name>
</gene>
<comment type="caution">
    <text evidence="7">The sequence shown here is derived from an EMBL/GenBank/DDBJ whole genome shotgun (WGS) entry which is preliminary data.</text>
</comment>
<evidence type="ECO:0000256" key="5">
    <source>
        <dbReference type="SAM" id="Phobius"/>
    </source>
</evidence>
<keyword evidence="4" id="KW-0862">Zinc</keyword>
<proteinExistence type="predicted"/>
<dbReference type="GO" id="GO:0031012">
    <property type="term" value="C:extracellular matrix"/>
    <property type="evidence" value="ECO:0007669"/>
    <property type="project" value="InterPro"/>
</dbReference>
<evidence type="ECO:0000259" key="6">
    <source>
        <dbReference type="Pfam" id="PF00413"/>
    </source>
</evidence>
<organism evidence="7 8">
    <name type="scientific">Streptococcus parasanguinis</name>
    <dbReference type="NCBI Taxonomy" id="1318"/>
    <lineage>
        <taxon>Bacteria</taxon>
        <taxon>Bacillati</taxon>
        <taxon>Bacillota</taxon>
        <taxon>Bacilli</taxon>
        <taxon>Lactobacillales</taxon>
        <taxon>Streptococcaceae</taxon>
        <taxon>Streptococcus</taxon>
    </lineage>
</organism>
<evidence type="ECO:0000313" key="8">
    <source>
        <dbReference type="Proteomes" id="UP000441330"/>
    </source>
</evidence>
<dbReference type="SUPFAM" id="SSF55486">
    <property type="entry name" value="Metalloproteases ('zincins'), catalytic domain"/>
    <property type="match status" value="1"/>
</dbReference>
<dbReference type="EMBL" id="WMZJ01000002">
    <property type="protein sequence ID" value="MTS53913.1"/>
    <property type="molecule type" value="Genomic_DNA"/>
</dbReference>
<evidence type="ECO:0000256" key="2">
    <source>
        <dbReference type="ARBA" id="ARBA00022723"/>
    </source>
</evidence>
<keyword evidence="5" id="KW-0472">Membrane</keyword>
<dbReference type="RefSeq" id="WP_021152905.1">
    <property type="nucleotide sequence ID" value="NZ_JACLQX010000015.1"/>
</dbReference>
<feature type="transmembrane region" description="Helical" evidence="5">
    <location>
        <begin position="12"/>
        <end position="39"/>
    </location>
</feature>
<keyword evidence="2" id="KW-0479">Metal-binding</keyword>
<reference evidence="7 8" key="1">
    <citation type="journal article" date="2019" name="Nat. Med.">
        <title>A library of human gut bacterial isolates paired with longitudinal multiomics data enables mechanistic microbiome research.</title>
        <authorList>
            <person name="Poyet M."/>
            <person name="Groussin M."/>
            <person name="Gibbons S.M."/>
            <person name="Avila-Pacheco J."/>
            <person name="Jiang X."/>
            <person name="Kearney S.M."/>
            <person name="Perrotta A.R."/>
            <person name="Berdy B."/>
            <person name="Zhao S."/>
            <person name="Lieberman T.D."/>
            <person name="Swanson P.K."/>
            <person name="Smith M."/>
            <person name="Roesemann S."/>
            <person name="Alexander J.E."/>
            <person name="Rich S.A."/>
            <person name="Livny J."/>
            <person name="Vlamakis H."/>
            <person name="Clish C."/>
            <person name="Bullock K."/>
            <person name="Deik A."/>
            <person name="Scott J."/>
            <person name="Pierce K.A."/>
            <person name="Xavier R.J."/>
            <person name="Alm E.J."/>
        </authorList>
    </citation>
    <scope>NUCLEOTIDE SEQUENCE [LARGE SCALE GENOMIC DNA]</scope>
    <source>
        <strain evidence="7 8">BIOML-A1</strain>
    </source>
</reference>
<keyword evidence="5" id="KW-0812">Transmembrane</keyword>
<feature type="domain" description="Peptidase M10 metallopeptidase" evidence="6">
    <location>
        <begin position="109"/>
        <end position="237"/>
    </location>
</feature>
<dbReference type="Pfam" id="PF00413">
    <property type="entry name" value="Peptidase_M10"/>
    <property type="match status" value="1"/>
</dbReference>
<dbReference type="GO" id="GO:0006508">
    <property type="term" value="P:proteolysis"/>
    <property type="evidence" value="ECO:0007669"/>
    <property type="project" value="UniProtKB-KW"/>
</dbReference>
<sequence length="240" mass="27152">MRTIFRFFRGILRMAWSLFWGFFWTIAISFLVLVGIIYFTDSPSSGMDGFGRAAQKVVYQVGNLFGDQGFASRFGMAPSSQTTQTDNHEHSGARWEKAEATVYLDPNISQTFVKAYRDAIEAWNQTGAFTFKLVTNEKEANVVLTEMDNASVSAAGETASQTNLLTNRFTHITVRLNRHYLLNYVYNYSYDRIVNTAEHELGHAIGLDHTDGESVMQPAGSFYSIQDTDVEAVRQLYKEE</sequence>
<dbReference type="Proteomes" id="UP000441330">
    <property type="component" value="Unassembled WGS sequence"/>
</dbReference>
<dbReference type="GO" id="GO:0008270">
    <property type="term" value="F:zinc ion binding"/>
    <property type="evidence" value="ECO:0007669"/>
    <property type="project" value="InterPro"/>
</dbReference>
<keyword evidence="7" id="KW-0482">Metalloprotease</keyword>
<dbReference type="CDD" id="cd04268">
    <property type="entry name" value="ZnMc_MMP_like"/>
    <property type="match status" value="1"/>
</dbReference>
<evidence type="ECO:0000256" key="4">
    <source>
        <dbReference type="ARBA" id="ARBA00022833"/>
    </source>
</evidence>
<evidence type="ECO:0000313" key="7">
    <source>
        <dbReference type="EMBL" id="MTS53913.1"/>
    </source>
</evidence>
<dbReference type="GO" id="GO:0004222">
    <property type="term" value="F:metalloendopeptidase activity"/>
    <property type="evidence" value="ECO:0007669"/>
    <property type="project" value="InterPro"/>
</dbReference>
<dbReference type="AlphaFoldDB" id="A0A0F3H793"/>
<keyword evidence="3" id="KW-0378">Hydrolase</keyword>
<dbReference type="Gene3D" id="3.40.390.10">
    <property type="entry name" value="Collagenase (Catalytic Domain)"/>
    <property type="match status" value="1"/>
</dbReference>